<comment type="pathway">
    <text evidence="1">Biopolymer metabolism; poly-(R)-3-hydroxybutanoate biosynthesis.</text>
</comment>
<feature type="domain" description="Thiolase N-terminal" evidence="10">
    <location>
        <begin position="7"/>
        <end position="264"/>
    </location>
</feature>
<dbReference type="PANTHER" id="PTHR18919:SF107">
    <property type="entry name" value="ACETYL-COA ACETYLTRANSFERASE, CYTOSOLIC"/>
    <property type="match status" value="1"/>
</dbReference>
<evidence type="ECO:0000256" key="9">
    <source>
        <dbReference type="RuleBase" id="RU003557"/>
    </source>
</evidence>
<protein>
    <recommendedName>
        <fullName evidence="7">Beta-ketothiolase</fullName>
    </recommendedName>
</protein>
<evidence type="ECO:0000256" key="5">
    <source>
        <dbReference type="ARBA" id="ARBA00023315"/>
    </source>
</evidence>
<dbReference type="PANTHER" id="PTHR18919">
    <property type="entry name" value="ACETYL-COA C-ACYLTRANSFERASE"/>
    <property type="match status" value="1"/>
</dbReference>
<name>A0A1U7JFV2_9HYPH</name>
<dbReference type="Pfam" id="PF02803">
    <property type="entry name" value="Thiolase_C"/>
    <property type="match status" value="1"/>
</dbReference>
<dbReference type="GO" id="GO:0044281">
    <property type="term" value="P:small molecule metabolic process"/>
    <property type="evidence" value="ECO:0007669"/>
    <property type="project" value="UniProtKB-ARBA"/>
</dbReference>
<evidence type="ECO:0000259" key="11">
    <source>
        <dbReference type="Pfam" id="PF02803"/>
    </source>
</evidence>
<keyword evidence="4" id="KW-0583">PHB biosynthesis</keyword>
<dbReference type="InterPro" id="IPR020616">
    <property type="entry name" value="Thiolase_N"/>
</dbReference>
<dbReference type="PROSITE" id="PS00099">
    <property type="entry name" value="THIOLASE_3"/>
    <property type="match status" value="1"/>
</dbReference>
<dbReference type="RefSeq" id="WP_028480820.1">
    <property type="nucleotide sequence ID" value="NZ_LVVZ01000019.1"/>
</dbReference>
<dbReference type="InterPro" id="IPR020617">
    <property type="entry name" value="Thiolase_C"/>
</dbReference>
<dbReference type="PROSITE" id="PS00098">
    <property type="entry name" value="THIOLASE_1"/>
    <property type="match status" value="1"/>
</dbReference>
<sequence>MPQIGDVVIVDGVRTAVGTYGGSLASMRPIETGTLVAQEAIRRSGLEAEEVDHSVFGHIVATGDEDVYLSRAIGLNAGLPQSSKAMNVNRLCGSAIQSIVSAAQMIALGDSTVALAGGAESMSNGVYFLDKARFGYRMGHGELRDLMLAALHDPFKKEHMGITAERIAERYGFTREEIDAFAVESHRRAIKAIEAGYFKEQILPVSVKQGRKQFVFEQDEHVRADASTEGMAKLRPAFQKDGVITAGNSSGVNDGAAAMVLTSQQEAEKRGLKPRARIVSYGFGGVDPEVMGLGPVCAVPDAMAKAGLGVSDMDVIESNEAFAAQAMAVAKDLEFDPAKVNPNGGAVALGHPVGATGSIITIKLMNELERTQGRYGLATMCIGGGQGIALIIERLS</sequence>
<dbReference type="NCBIfam" id="TIGR01930">
    <property type="entry name" value="AcCoA-C-Actrans"/>
    <property type="match status" value="1"/>
</dbReference>
<dbReference type="SUPFAM" id="SSF53901">
    <property type="entry name" value="Thiolase-like"/>
    <property type="match status" value="2"/>
</dbReference>
<comment type="caution">
    <text evidence="12">The sequence shown here is derived from an EMBL/GenBank/DDBJ whole genome shotgun (WGS) entry which is preliminary data.</text>
</comment>
<comment type="pathway">
    <text evidence="6">Metabolic intermediate biosynthesis; (R)-mevalonate biosynthesis; (R)-mevalonate from acetyl-CoA: step 1/3.</text>
</comment>
<accession>A0A1U7JFV2</accession>
<evidence type="ECO:0000256" key="4">
    <source>
        <dbReference type="ARBA" id="ARBA00022752"/>
    </source>
</evidence>
<dbReference type="Proteomes" id="UP000185783">
    <property type="component" value="Unassembled WGS sequence"/>
</dbReference>
<organism evidence="12 13">
    <name type="scientific">Pseudovibrio exalbescens</name>
    <dbReference type="NCBI Taxonomy" id="197461"/>
    <lineage>
        <taxon>Bacteria</taxon>
        <taxon>Pseudomonadati</taxon>
        <taxon>Pseudomonadota</taxon>
        <taxon>Alphaproteobacteria</taxon>
        <taxon>Hyphomicrobiales</taxon>
        <taxon>Stappiaceae</taxon>
        <taxon>Pseudovibrio</taxon>
    </lineage>
</organism>
<dbReference type="STRING" id="197461.A3843_13520"/>
<dbReference type="InterPro" id="IPR002155">
    <property type="entry name" value="Thiolase"/>
</dbReference>
<dbReference type="PROSITE" id="PS00737">
    <property type="entry name" value="THIOLASE_2"/>
    <property type="match status" value="1"/>
</dbReference>
<proteinExistence type="inferred from homology"/>
<evidence type="ECO:0000313" key="13">
    <source>
        <dbReference type="Proteomes" id="UP000185783"/>
    </source>
</evidence>
<reference evidence="12 13" key="1">
    <citation type="submission" date="2016-03" db="EMBL/GenBank/DDBJ databases">
        <title>Genome sequence of Nesiotobacter sp. nov., a moderately halophilic alphaproteobacterium isolated from the Yellow Sea, China.</title>
        <authorList>
            <person name="Zhang G."/>
            <person name="Zhang R."/>
        </authorList>
    </citation>
    <scope>NUCLEOTIDE SEQUENCE [LARGE SCALE GENOMIC DNA]</scope>
    <source>
        <strain evidence="12 13">WB1-6</strain>
    </source>
</reference>
<evidence type="ECO:0000256" key="6">
    <source>
        <dbReference type="ARBA" id="ARBA00037924"/>
    </source>
</evidence>
<feature type="active site" description="Proton acceptor" evidence="8">
    <location>
        <position position="381"/>
    </location>
</feature>
<dbReference type="GO" id="GO:0042619">
    <property type="term" value="P:poly-hydroxybutyrate biosynthetic process"/>
    <property type="evidence" value="ECO:0007669"/>
    <property type="project" value="UniProtKB-KW"/>
</dbReference>
<dbReference type="Gene3D" id="3.40.47.10">
    <property type="match status" value="2"/>
</dbReference>
<dbReference type="PIRSF" id="PIRSF000429">
    <property type="entry name" value="Ac-CoA_Ac_transf"/>
    <property type="match status" value="1"/>
</dbReference>
<evidence type="ECO:0000256" key="3">
    <source>
        <dbReference type="ARBA" id="ARBA00022679"/>
    </source>
</evidence>
<dbReference type="CDD" id="cd00751">
    <property type="entry name" value="thiolase"/>
    <property type="match status" value="1"/>
</dbReference>
<dbReference type="GO" id="GO:0003988">
    <property type="term" value="F:acetyl-CoA C-acyltransferase activity"/>
    <property type="evidence" value="ECO:0007669"/>
    <property type="project" value="UniProtKB-ARBA"/>
</dbReference>
<keyword evidence="13" id="KW-1185">Reference proteome</keyword>
<comment type="similarity">
    <text evidence="2 9">Belongs to the thiolase-like superfamily. Thiolase family.</text>
</comment>
<dbReference type="AlphaFoldDB" id="A0A1U7JFV2"/>
<feature type="domain" description="Thiolase C-terminal" evidence="11">
    <location>
        <begin position="272"/>
        <end position="394"/>
    </location>
</feature>
<evidence type="ECO:0000256" key="8">
    <source>
        <dbReference type="PIRSR" id="PIRSR000429-1"/>
    </source>
</evidence>
<dbReference type="NCBIfam" id="NF006552">
    <property type="entry name" value="PRK09051.1"/>
    <property type="match status" value="1"/>
</dbReference>
<dbReference type="Pfam" id="PF00108">
    <property type="entry name" value="Thiolase_N"/>
    <property type="match status" value="1"/>
</dbReference>
<feature type="active site" description="Proton acceptor" evidence="8">
    <location>
        <position position="351"/>
    </location>
</feature>
<evidence type="ECO:0000313" key="12">
    <source>
        <dbReference type="EMBL" id="OKL43636.1"/>
    </source>
</evidence>
<feature type="active site" description="Acyl-thioester intermediate" evidence="8">
    <location>
        <position position="92"/>
    </location>
</feature>
<evidence type="ECO:0000259" key="10">
    <source>
        <dbReference type="Pfam" id="PF00108"/>
    </source>
</evidence>
<dbReference type="FunFam" id="3.40.47.10:FF:000010">
    <property type="entry name" value="Acetyl-CoA acetyltransferase (Thiolase)"/>
    <property type="match status" value="1"/>
</dbReference>
<dbReference type="InterPro" id="IPR020610">
    <property type="entry name" value="Thiolase_AS"/>
</dbReference>
<dbReference type="InterPro" id="IPR016039">
    <property type="entry name" value="Thiolase-like"/>
</dbReference>
<dbReference type="InterPro" id="IPR020615">
    <property type="entry name" value="Thiolase_acyl_enz_int_AS"/>
</dbReference>
<gene>
    <name evidence="12" type="ORF">A3843_13520</name>
</gene>
<keyword evidence="3 9" id="KW-0808">Transferase</keyword>
<keyword evidence="5 9" id="KW-0012">Acyltransferase</keyword>
<dbReference type="InterPro" id="IPR020613">
    <property type="entry name" value="Thiolase_CS"/>
</dbReference>
<evidence type="ECO:0000256" key="2">
    <source>
        <dbReference type="ARBA" id="ARBA00010982"/>
    </source>
</evidence>
<evidence type="ECO:0000256" key="7">
    <source>
        <dbReference type="ARBA" id="ARBA00080155"/>
    </source>
</evidence>
<evidence type="ECO:0000256" key="1">
    <source>
        <dbReference type="ARBA" id="ARBA00004683"/>
    </source>
</evidence>
<dbReference type="EMBL" id="LVVZ01000019">
    <property type="protein sequence ID" value="OKL43636.1"/>
    <property type="molecule type" value="Genomic_DNA"/>
</dbReference>